<reference evidence="2" key="1">
    <citation type="submission" date="2013-07" db="EMBL/GenBank/DDBJ databases">
        <title>The genome of an arbuscular mycorrhizal fungus provides insights into the evolution of the oldest plant symbiosis.</title>
        <authorList>
            <consortium name="DOE Joint Genome Institute"/>
            <person name="Tisserant E."/>
            <person name="Malbreil M."/>
            <person name="Kuo A."/>
            <person name="Kohler A."/>
            <person name="Symeonidi A."/>
            <person name="Balestrini R."/>
            <person name="Charron P."/>
            <person name="Duensing N."/>
            <person name="Frei-dit-Frey N."/>
            <person name="Gianinazzi-Pearson V."/>
            <person name="Gilbert B."/>
            <person name="Handa Y."/>
            <person name="Hijri M."/>
            <person name="Kaul R."/>
            <person name="Kawaguchi M."/>
            <person name="Krajinski F."/>
            <person name="Lammers P."/>
            <person name="Lapierre D."/>
            <person name="Masclaux F.G."/>
            <person name="Murat C."/>
            <person name="Morin E."/>
            <person name="Ndikumana S."/>
            <person name="Pagni M."/>
            <person name="Petitpierre D."/>
            <person name="Requena N."/>
            <person name="Rosikiewicz P."/>
            <person name="Riley R."/>
            <person name="Saito K."/>
            <person name="San Clemente H."/>
            <person name="Shapiro H."/>
            <person name="van Tuinen D."/>
            <person name="Becard G."/>
            <person name="Bonfante P."/>
            <person name="Paszkowski U."/>
            <person name="Shachar-Hill Y."/>
            <person name="Young J.P."/>
            <person name="Sanders I.R."/>
            <person name="Henrissat B."/>
            <person name="Rensing S.A."/>
            <person name="Grigoriev I.V."/>
            <person name="Corradi N."/>
            <person name="Roux C."/>
            <person name="Martin F."/>
        </authorList>
    </citation>
    <scope>NUCLEOTIDE SEQUENCE</scope>
    <source>
        <strain evidence="2">DAOM 197198</strain>
    </source>
</reference>
<gene>
    <name evidence="2" type="ORF">GLOINDRAFT_99323</name>
</gene>
<dbReference type="AlphaFoldDB" id="U9TFY1"/>
<keyword evidence="1" id="KW-0472">Membrane</keyword>
<proteinExistence type="predicted"/>
<keyword evidence="1" id="KW-0812">Transmembrane</keyword>
<name>U9TFY1_RHIID</name>
<accession>U9TFY1</accession>
<sequence length="124" mass="15346">TYEQILNLFNDEIQQRKIEKNLTIAFRNLDSYESNKQFKCNLLTSERFEQVTWARRATVWEHDALLIMKNHVINLRDNIQNLFDGKRRFIQKSRHYGFHYLKLHPHWLVFYMLVIYFRKVLRLD</sequence>
<feature type="transmembrane region" description="Helical" evidence="1">
    <location>
        <begin position="96"/>
        <end position="117"/>
    </location>
</feature>
<protein>
    <submittedName>
        <fullName evidence="2">Uncharacterized protein</fullName>
    </submittedName>
</protein>
<evidence type="ECO:0000313" key="2">
    <source>
        <dbReference type="EMBL" id="ESA06337.1"/>
    </source>
</evidence>
<feature type="non-terminal residue" evidence="2">
    <location>
        <position position="1"/>
    </location>
</feature>
<dbReference type="EMBL" id="KI291757">
    <property type="protein sequence ID" value="ESA06337.1"/>
    <property type="molecule type" value="Genomic_DNA"/>
</dbReference>
<keyword evidence="1" id="KW-1133">Transmembrane helix</keyword>
<dbReference type="HOGENOM" id="CLU_2009466_0_0_1"/>
<evidence type="ECO:0000256" key="1">
    <source>
        <dbReference type="SAM" id="Phobius"/>
    </source>
</evidence>
<organism evidence="2">
    <name type="scientific">Rhizophagus irregularis (strain DAOM 181602 / DAOM 197198 / MUCL 43194)</name>
    <name type="common">Arbuscular mycorrhizal fungus</name>
    <name type="synonym">Glomus intraradices</name>
    <dbReference type="NCBI Taxonomy" id="747089"/>
    <lineage>
        <taxon>Eukaryota</taxon>
        <taxon>Fungi</taxon>
        <taxon>Fungi incertae sedis</taxon>
        <taxon>Mucoromycota</taxon>
        <taxon>Glomeromycotina</taxon>
        <taxon>Glomeromycetes</taxon>
        <taxon>Glomerales</taxon>
        <taxon>Glomeraceae</taxon>
        <taxon>Rhizophagus</taxon>
    </lineage>
</organism>